<comment type="caution">
    <text evidence="1">The sequence shown here is derived from an EMBL/GenBank/DDBJ whole genome shotgun (WGS) entry which is preliminary data.</text>
</comment>
<reference evidence="1" key="1">
    <citation type="submission" date="2021-01" db="EMBL/GenBank/DDBJ databases">
        <authorList>
            <consortium name="Genoscope - CEA"/>
            <person name="William W."/>
        </authorList>
    </citation>
    <scope>NUCLEOTIDE SEQUENCE</scope>
</reference>
<proteinExistence type="predicted"/>
<protein>
    <submittedName>
        <fullName evidence="1">Uncharacterized protein</fullName>
    </submittedName>
</protein>
<evidence type="ECO:0000313" key="1">
    <source>
        <dbReference type="EMBL" id="CAD8112254.1"/>
    </source>
</evidence>
<dbReference type="Proteomes" id="UP000688137">
    <property type="component" value="Unassembled WGS sequence"/>
</dbReference>
<dbReference type="EMBL" id="CAJJDM010000155">
    <property type="protein sequence ID" value="CAD8112254.1"/>
    <property type="molecule type" value="Genomic_DNA"/>
</dbReference>
<accession>A0A8S1QBD1</accession>
<keyword evidence="2" id="KW-1185">Reference proteome</keyword>
<name>A0A8S1QBD1_PARPR</name>
<gene>
    <name evidence="1" type="ORF">PPRIM_AZ9-3.1.T1500112</name>
</gene>
<sequence length="145" mass="17196">MVHNNQDGCQIICYGQYYLGLKNSTFVYKCRENNNESFQNILINQQIQKCEYNEQGLKKGRWIEIDKNFSKLLIYFIFDLESAKLFKMVNIIMVKSAINGIYSIEKIKVRNGELQEEENMIVKEKNKVNGLFWRKKQSIVIQIKI</sequence>
<evidence type="ECO:0000313" key="2">
    <source>
        <dbReference type="Proteomes" id="UP000688137"/>
    </source>
</evidence>
<dbReference type="AlphaFoldDB" id="A0A8S1QBD1"/>
<organism evidence="1 2">
    <name type="scientific">Paramecium primaurelia</name>
    <dbReference type="NCBI Taxonomy" id="5886"/>
    <lineage>
        <taxon>Eukaryota</taxon>
        <taxon>Sar</taxon>
        <taxon>Alveolata</taxon>
        <taxon>Ciliophora</taxon>
        <taxon>Intramacronucleata</taxon>
        <taxon>Oligohymenophorea</taxon>
        <taxon>Peniculida</taxon>
        <taxon>Parameciidae</taxon>
        <taxon>Paramecium</taxon>
    </lineage>
</organism>